<comment type="subcellular location">
    <subcellularLocation>
        <location evidence="1">Membrane</location>
        <topology evidence="1">Multi-pass membrane protein</topology>
    </subcellularLocation>
</comment>
<dbReference type="EMBL" id="PJMU01000002">
    <property type="protein sequence ID" value="PKV66356.1"/>
    <property type="molecule type" value="Genomic_DNA"/>
</dbReference>
<name>A0A2N3UAH0_9BACT</name>
<dbReference type="RefSeq" id="WP_101443750.1">
    <property type="nucleotide sequence ID" value="NZ_PJMU01000002.1"/>
</dbReference>
<evidence type="ECO:0000259" key="6">
    <source>
        <dbReference type="Pfam" id="PF13515"/>
    </source>
</evidence>
<protein>
    <submittedName>
        <fullName evidence="7">Fusaric acid resistance family protein</fullName>
    </submittedName>
</protein>
<feature type="transmembrane region" description="Helical" evidence="5">
    <location>
        <begin position="320"/>
        <end position="338"/>
    </location>
</feature>
<feature type="transmembrane region" description="Helical" evidence="5">
    <location>
        <begin position="193"/>
        <end position="213"/>
    </location>
</feature>
<keyword evidence="4 5" id="KW-0472">Membrane</keyword>
<feature type="transmembrane region" description="Helical" evidence="5">
    <location>
        <begin position="128"/>
        <end position="147"/>
    </location>
</feature>
<evidence type="ECO:0000256" key="5">
    <source>
        <dbReference type="SAM" id="Phobius"/>
    </source>
</evidence>
<feature type="transmembrane region" description="Helical" evidence="5">
    <location>
        <begin position="26"/>
        <end position="46"/>
    </location>
</feature>
<evidence type="ECO:0000313" key="7">
    <source>
        <dbReference type="EMBL" id="PKV66356.1"/>
    </source>
</evidence>
<organism evidence="7 8">
    <name type="scientific">Pontibacter ramchanderi</name>
    <dbReference type="NCBI Taxonomy" id="1179743"/>
    <lineage>
        <taxon>Bacteria</taxon>
        <taxon>Pseudomonadati</taxon>
        <taxon>Bacteroidota</taxon>
        <taxon>Cytophagia</taxon>
        <taxon>Cytophagales</taxon>
        <taxon>Hymenobacteraceae</taxon>
        <taxon>Pontibacter</taxon>
    </lineage>
</organism>
<dbReference type="AlphaFoldDB" id="A0A2N3UAH0"/>
<feature type="transmembrane region" description="Helical" evidence="5">
    <location>
        <begin position="75"/>
        <end position="94"/>
    </location>
</feature>
<dbReference type="Proteomes" id="UP000233782">
    <property type="component" value="Unassembled WGS sequence"/>
</dbReference>
<evidence type="ECO:0000256" key="1">
    <source>
        <dbReference type="ARBA" id="ARBA00004141"/>
    </source>
</evidence>
<dbReference type="OrthoDB" id="581879at2"/>
<reference evidence="7 8" key="1">
    <citation type="submission" date="2017-12" db="EMBL/GenBank/DDBJ databases">
        <title>Genomic Encyclopedia of Type Strains, Phase III (KMG-III): the genomes of soil and plant-associated and newly described type strains.</title>
        <authorList>
            <person name="Whitman W."/>
        </authorList>
    </citation>
    <scope>NUCLEOTIDE SEQUENCE [LARGE SCALE GENOMIC DNA]</scope>
    <source>
        <strain evidence="7 8">LP43</strain>
    </source>
</reference>
<evidence type="ECO:0000256" key="2">
    <source>
        <dbReference type="ARBA" id="ARBA00022692"/>
    </source>
</evidence>
<feature type="transmembrane region" description="Helical" evidence="5">
    <location>
        <begin position="52"/>
        <end position="68"/>
    </location>
</feature>
<dbReference type="GO" id="GO:0016020">
    <property type="term" value="C:membrane"/>
    <property type="evidence" value="ECO:0007669"/>
    <property type="project" value="UniProtKB-SubCell"/>
</dbReference>
<accession>A0A2N3UAH0</accession>
<feature type="transmembrane region" description="Helical" evidence="5">
    <location>
        <begin position="290"/>
        <end position="308"/>
    </location>
</feature>
<gene>
    <name evidence="7" type="ORF">BD749_1481</name>
</gene>
<evidence type="ECO:0000256" key="4">
    <source>
        <dbReference type="ARBA" id="ARBA00023136"/>
    </source>
</evidence>
<evidence type="ECO:0000256" key="3">
    <source>
        <dbReference type="ARBA" id="ARBA00022989"/>
    </source>
</evidence>
<feature type="transmembrane region" description="Helical" evidence="5">
    <location>
        <begin position="153"/>
        <end position="173"/>
    </location>
</feature>
<proteinExistence type="predicted"/>
<feature type="transmembrane region" description="Helical" evidence="5">
    <location>
        <begin position="100"/>
        <end position="121"/>
    </location>
</feature>
<evidence type="ECO:0000313" key="8">
    <source>
        <dbReference type="Proteomes" id="UP000233782"/>
    </source>
</evidence>
<comment type="caution">
    <text evidence="7">The sequence shown here is derived from an EMBL/GenBank/DDBJ whole genome shotgun (WGS) entry which is preliminary data.</text>
</comment>
<keyword evidence="3 5" id="KW-1133">Transmembrane helix</keyword>
<keyword evidence="2 5" id="KW-0812">Transmembrane</keyword>
<keyword evidence="8" id="KW-1185">Reference proteome</keyword>
<feature type="domain" description="Integral membrane bound transporter" evidence="6">
    <location>
        <begin position="207"/>
        <end position="332"/>
    </location>
</feature>
<dbReference type="InterPro" id="IPR049453">
    <property type="entry name" value="Memb_transporter_dom"/>
</dbReference>
<dbReference type="Pfam" id="PF13515">
    <property type="entry name" value="FUSC_2"/>
    <property type="match status" value="1"/>
</dbReference>
<sequence>MSNNSGTNIAQELKFYLFELKQSERLWHIPVLASLCVGIPLFVGYYFGRLDYSILASTGGLVILYLPSTSLANRMLTLLVCSFGFVISFAVGISFSFNPIMSSVVLGLYTLFVHWVAKYFAMKPPGNFFFVMLACIASASPFDLASIPTRIGLIAMGTIFSCVLAFFYSLLMIKKHRSGSALLYIKKNAFTNLVESAVVGMFIGGSFLIGHLLELENPYWVPISCLAVMQGVNTRHIWQRSLHRILGTFVGLGLTWLLISQNLTALGICVSILVLQFIIEMLVVRHYGLAVVFITPMTIFLAEASSAMTADPNALVYSRFQDILVGSLIGAVGGWVLYHQKLRYNAVRQLRKTRVAILRRQPNRSV</sequence>